<accession>A0A931IIF6</accession>
<protein>
    <submittedName>
        <fullName evidence="2">MbtH family protein</fullName>
    </submittedName>
</protein>
<dbReference type="PANTHER" id="PTHR38444:SF1">
    <property type="entry name" value="ENTEROBACTIN BIOSYNTHESIS PROTEIN YBDZ"/>
    <property type="match status" value="1"/>
</dbReference>
<dbReference type="InterPro" id="IPR038020">
    <property type="entry name" value="MbtH-like_sf"/>
</dbReference>
<sequence>MHSPFDDDNAQFYVLVNAEGEHSMWPVFATVPTGWSIAHGAASRAACLAYVQAHWVDMRPNSLIAAMDNRPQVT</sequence>
<dbReference type="RefSeq" id="WP_196153254.1">
    <property type="nucleotide sequence ID" value="NZ_JADMLG010000019.1"/>
</dbReference>
<dbReference type="InterPro" id="IPR037407">
    <property type="entry name" value="MLP_fam"/>
</dbReference>
<reference evidence="2" key="1">
    <citation type="submission" date="2020-11" db="EMBL/GenBank/DDBJ databases">
        <title>Nocardia NEAU-351.nov., a novel actinomycete isolated from the cow dung.</title>
        <authorList>
            <person name="Zhang X."/>
        </authorList>
    </citation>
    <scope>NUCLEOTIDE SEQUENCE</scope>
    <source>
        <strain evidence="2">NEAU-351</strain>
    </source>
</reference>
<dbReference type="SUPFAM" id="SSF160582">
    <property type="entry name" value="MbtH-like"/>
    <property type="match status" value="1"/>
</dbReference>
<dbReference type="GO" id="GO:0005829">
    <property type="term" value="C:cytosol"/>
    <property type="evidence" value="ECO:0007669"/>
    <property type="project" value="TreeGrafter"/>
</dbReference>
<evidence type="ECO:0000259" key="1">
    <source>
        <dbReference type="SMART" id="SM00923"/>
    </source>
</evidence>
<name>A0A931IIF6_9NOCA</name>
<organism evidence="2 3">
    <name type="scientific">Nocardia bovistercoris</name>
    <dbReference type="NCBI Taxonomy" id="2785916"/>
    <lineage>
        <taxon>Bacteria</taxon>
        <taxon>Bacillati</taxon>
        <taxon>Actinomycetota</taxon>
        <taxon>Actinomycetes</taxon>
        <taxon>Mycobacteriales</taxon>
        <taxon>Nocardiaceae</taxon>
        <taxon>Nocardia</taxon>
    </lineage>
</organism>
<keyword evidence="3" id="KW-1185">Reference proteome</keyword>
<evidence type="ECO:0000313" key="2">
    <source>
        <dbReference type="EMBL" id="MBH0780945.1"/>
    </source>
</evidence>
<gene>
    <name evidence="2" type="ORF">IT779_32210</name>
</gene>
<dbReference type="GO" id="GO:0019290">
    <property type="term" value="P:siderophore biosynthetic process"/>
    <property type="evidence" value="ECO:0007669"/>
    <property type="project" value="TreeGrafter"/>
</dbReference>
<dbReference type="EMBL" id="JADMLG010000019">
    <property type="protein sequence ID" value="MBH0780945.1"/>
    <property type="molecule type" value="Genomic_DNA"/>
</dbReference>
<evidence type="ECO:0000313" key="3">
    <source>
        <dbReference type="Proteomes" id="UP000655751"/>
    </source>
</evidence>
<dbReference type="Proteomes" id="UP000655751">
    <property type="component" value="Unassembled WGS sequence"/>
</dbReference>
<dbReference type="SMART" id="SM00923">
    <property type="entry name" value="MbtH"/>
    <property type="match status" value="1"/>
</dbReference>
<dbReference type="AlphaFoldDB" id="A0A931IIF6"/>
<dbReference type="PANTHER" id="PTHR38444">
    <property type="entry name" value="ENTEROBACTIN BIOSYNTHESIS PROTEIN YBDZ"/>
    <property type="match status" value="1"/>
</dbReference>
<dbReference type="Pfam" id="PF03621">
    <property type="entry name" value="MbtH"/>
    <property type="match status" value="1"/>
</dbReference>
<proteinExistence type="predicted"/>
<comment type="caution">
    <text evidence="2">The sequence shown here is derived from an EMBL/GenBank/DDBJ whole genome shotgun (WGS) entry which is preliminary data.</text>
</comment>
<feature type="domain" description="MbtH-like" evidence="1">
    <location>
        <begin position="3"/>
        <end position="53"/>
    </location>
</feature>
<dbReference type="Gene3D" id="3.90.820.10">
    <property type="entry name" value="Structural Genomics, Unknown Function 30-nov-00 1gh9 Mol_id"/>
    <property type="match status" value="1"/>
</dbReference>
<dbReference type="InterPro" id="IPR005153">
    <property type="entry name" value="MbtH-like_dom"/>
</dbReference>